<evidence type="ECO:0000313" key="2">
    <source>
        <dbReference type="EMBL" id="MEE8658500.1"/>
    </source>
</evidence>
<organism evidence="2 3">
    <name type="scientific">Sorlinia euscelidii</name>
    <dbReference type="NCBI Taxonomy" id="3081148"/>
    <lineage>
        <taxon>Bacteria</taxon>
        <taxon>Pseudomonadati</taxon>
        <taxon>Pseudomonadota</taxon>
        <taxon>Alphaproteobacteria</taxon>
        <taxon>Acetobacterales</taxon>
        <taxon>Acetobacteraceae</taxon>
        <taxon>Sorlinia</taxon>
    </lineage>
</organism>
<accession>A0ABU7U4H0</accession>
<gene>
    <name evidence="2" type="ORF">DOFOFD_05700</name>
</gene>
<protein>
    <recommendedName>
        <fullName evidence="1">KilA-N DNA-binding domain-containing protein</fullName>
    </recommendedName>
</protein>
<feature type="domain" description="KilA-N DNA-binding" evidence="1">
    <location>
        <begin position="21"/>
        <end position="97"/>
    </location>
</feature>
<dbReference type="EMBL" id="JAWJZY010000002">
    <property type="protein sequence ID" value="MEE8658500.1"/>
    <property type="molecule type" value="Genomic_DNA"/>
</dbReference>
<proteinExistence type="predicted"/>
<comment type="caution">
    <text evidence="2">The sequence shown here is derived from an EMBL/GenBank/DDBJ whole genome shotgun (WGS) entry which is preliminary data.</text>
</comment>
<name>A0ABU7U4H0_9PROT</name>
<dbReference type="RefSeq" id="WP_394819420.1">
    <property type="nucleotide sequence ID" value="NZ_JAWJZY010000002.1"/>
</dbReference>
<dbReference type="Proteomes" id="UP001312908">
    <property type="component" value="Unassembled WGS sequence"/>
</dbReference>
<reference evidence="2 3" key="1">
    <citation type="submission" date="2023-10" db="EMBL/GenBank/DDBJ databases">
        <title>Sorlinia euscelidii gen. nov., sp. nov., an acetic acid bacteria isolated from the gut of Euscelidius variegatus emitter.</title>
        <authorList>
            <person name="Michoud G."/>
            <person name="Marasco R."/>
            <person name="Seferji K."/>
            <person name="Gonella E."/>
            <person name="Garuglieri E."/>
            <person name="Alma A."/>
            <person name="Mapelli F."/>
            <person name="Borin S."/>
            <person name="Daffonchio D."/>
            <person name="Crotti E."/>
        </authorList>
    </citation>
    <scope>NUCLEOTIDE SEQUENCE [LARGE SCALE GENOMIC DNA]</scope>
    <source>
        <strain evidence="2 3">EV16P</strain>
    </source>
</reference>
<sequence>MTKVSQKHSTKVTEIGGKPVSILEHQRLRVVTFNMIDQLHNRCDGTARKRFNDHKARFILGEDFFVRNTDEAAEMGFVAPNGLVLLTESGYLMLVKSFNDDLAWQVQRQLVNCYFRASSLKSSRRPSVLHTFNTAMKIGERIGLESGQLAFHAAQYCKAKCGENPLELMGVKSLAAPRDEHTLTPSQIGQELGDISARRVNQELLKLGFQSFTIGGKGQRVYHLTELGKHYGRLEDTARAHTDGP</sequence>
<evidence type="ECO:0000259" key="1">
    <source>
        <dbReference type="Pfam" id="PF10543"/>
    </source>
</evidence>
<evidence type="ECO:0000313" key="3">
    <source>
        <dbReference type="Proteomes" id="UP001312908"/>
    </source>
</evidence>
<dbReference type="Pfam" id="PF10543">
    <property type="entry name" value="ORF6N"/>
    <property type="match status" value="1"/>
</dbReference>
<keyword evidence="3" id="KW-1185">Reference proteome</keyword>
<dbReference type="InterPro" id="IPR018873">
    <property type="entry name" value="KilA-N_DNA-bd_domain"/>
</dbReference>